<dbReference type="Gene3D" id="3.30.70.1430">
    <property type="entry name" value="Multidrug efflux transporter AcrB pore domain"/>
    <property type="match status" value="2"/>
</dbReference>
<dbReference type="SUPFAM" id="SSF82693">
    <property type="entry name" value="Multidrug efflux transporter AcrB pore domain, PN1, PN2, PC1 and PC2 subdomains"/>
    <property type="match status" value="3"/>
</dbReference>
<proteinExistence type="inferred from homology"/>
<feature type="transmembrane region" description="Helical" evidence="3">
    <location>
        <begin position="989"/>
        <end position="1019"/>
    </location>
</feature>
<keyword evidence="3" id="KW-0472">Membrane</keyword>
<evidence type="ECO:0000256" key="3">
    <source>
        <dbReference type="SAM" id="Phobius"/>
    </source>
</evidence>
<evidence type="ECO:0000313" key="5">
    <source>
        <dbReference type="Proteomes" id="UP000391834"/>
    </source>
</evidence>
<keyword evidence="3" id="KW-0812">Transmembrane</keyword>
<keyword evidence="2" id="KW-0175">Coiled coil</keyword>
<comment type="caution">
    <text evidence="4">The sequence shown here is derived from an EMBL/GenBank/DDBJ whole genome shotgun (WGS) entry which is preliminary data.</text>
</comment>
<dbReference type="InterPro" id="IPR003423">
    <property type="entry name" value="OMP_efflux"/>
</dbReference>
<dbReference type="Gene3D" id="1.20.1640.10">
    <property type="entry name" value="Multidrug efflux transporter AcrB transmembrane domain"/>
    <property type="match status" value="2"/>
</dbReference>
<feature type="transmembrane region" description="Helical" evidence="3">
    <location>
        <begin position="467"/>
        <end position="495"/>
    </location>
</feature>
<evidence type="ECO:0000256" key="2">
    <source>
        <dbReference type="SAM" id="Coils"/>
    </source>
</evidence>
<dbReference type="SUPFAM" id="SSF56954">
    <property type="entry name" value="Outer membrane efflux proteins (OEP)"/>
    <property type="match status" value="1"/>
</dbReference>
<gene>
    <name evidence="4" type="ORF">PbJCM13498_25140</name>
</gene>
<dbReference type="SUPFAM" id="SSF82866">
    <property type="entry name" value="Multidrug efflux transporter AcrB transmembrane domain"/>
    <property type="match status" value="2"/>
</dbReference>
<dbReference type="Proteomes" id="UP000391834">
    <property type="component" value="Unassembled WGS sequence"/>
</dbReference>
<dbReference type="Pfam" id="PF02321">
    <property type="entry name" value="OEP"/>
    <property type="match status" value="2"/>
</dbReference>
<accession>A0A5M4B166</accession>
<reference evidence="4 5" key="1">
    <citation type="submission" date="2019-10" db="EMBL/GenBank/DDBJ databases">
        <title>Prolixibacter strains distinguished by the presence of nitrate reductase genes were adept at nitrate-dependent anaerobic corrosion of metallic iron and carbon steel.</title>
        <authorList>
            <person name="Iino T."/>
            <person name="Shono N."/>
            <person name="Ito K."/>
            <person name="Nakamura R."/>
            <person name="Sueoka K."/>
            <person name="Harayama S."/>
            <person name="Ohkuma M."/>
        </authorList>
    </citation>
    <scope>NUCLEOTIDE SEQUENCE [LARGE SCALE GENOMIC DNA]</scope>
    <source>
        <strain evidence="4 5">JCM 13498</strain>
    </source>
</reference>
<feature type="transmembrane region" description="Helical" evidence="3">
    <location>
        <begin position="339"/>
        <end position="358"/>
    </location>
</feature>
<feature type="transmembrane region" description="Helical" evidence="3">
    <location>
        <begin position="861"/>
        <end position="882"/>
    </location>
</feature>
<dbReference type="SUPFAM" id="SSF82714">
    <property type="entry name" value="Multidrug efflux transporter AcrB TolC docking domain, DN and DC subdomains"/>
    <property type="match status" value="2"/>
</dbReference>
<dbReference type="GO" id="GO:0005886">
    <property type="term" value="C:plasma membrane"/>
    <property type="evidence" value="ECO:0007669"/>
    <property type="project" value="TreeGrafter"/>
</dbReference>
<feature type="transmembrane region" description="Helical" evidence="3">
    <location>
        <begin position="391"/>
        <end position="414"/>
    </location>
</feature>
<dbReference type="PANTHER" id="PTHR32063:SF18">
    <property type="entry name" value="CATION EFFLUX SYSTEM PROTEIN"/>
    <property type="match status" value="1"/>
</dbReference>
<comment type="similarity">
    <text evidence="1">Belongs to the outer membrane factor (OMF) (TC 1.B.17) family.</text>
</comment>
<dbReference type="PRINTS" id="PR00702">
    <property type="entry name" value="ACRIFLAVINRP"/>
</dbReference>
<dbReference type="GO" id="GO:0015562">
    <property type="term" value="F:efflux transmembrane transporter activity"/>
    <property type="evidence" value="ECO:0007669"/>
    <property type="project" value="InterPro"/>
</dbReference>
<evidence type="ECO:0000256" key="1">
    <source>
        <dbReference type="ARBA" id="ARBA00007613"/>
    </source>
</evidence>
<dbReference type="InterPro" id="IPR027463">
    <property type="entry name" value="AcrB_DN_DC_subdom"/>
</dbReference>
<keyword evidence="3" id="KW-1133">Transmembrane helix</keyword>
<dbReference type="PANTHER" id="PTHR32063">
    <property type="match status" value="1"/>
</dbReference>
<dbReference type="EMBL" id="BLAX01000001">
    <property type="protein sequence ID" value="GET33651.1"/>
    <property type="molecule type" value="Genomic_DNA"/>
</dbReference>
<sequence length="1486" mass="166326">MRKTLGIVESAMRHRQIVFLITTMLLVLGVYALFVMPRQEFPSFTIRQGLVIGVYPGASSAEVEEQLTSKVEKYLYSFQEIKKKDTYSISKDGLMIVYVKLNDDVKDKDKFWAKLNDGLSNFKAQLPAGVLALYTNSDFGDTSALLVTIESDHKSYHELQNYMDELENRLRRLQSVSKLRNYGLQNEQISIYLNKEKLTNYGITPTTLLTNLFTQGFTTISGTVDNTDYSAPIHIAPTYNNEKEIGEQILYADPAGNIIRLKDVARIVREYPKPDSYITNNGHKCLLISMEMQSGNNIVQYGKDVEEVLNQFQSELPDGVNIERVANQPKVVSDSISTFLLEMLYAIIAVILVTMVLLPFRVAAVASTSIPITVFISLGIMYLTGIELNTVSLAALIVVLGMIVDNSIVIVDSYMEKLDLGMSRWHASVSSAKGFFKAIFSATLAISITFFPFLATTKGMINDFVHFFPWTVTLTLGISLLVAMFLIPFLQYVFIKNGFEKSKRKKKEGGHSFLDIIQQTYEKWLGRAFRHPKVTIGSGVVAILVGGILFAVLPRQLMPIAERDQFPVEIYLPQGSSLEQTAQVADSLEQILNKDARVKSITAFIGTSSPRFHTTYAPQMPAKNYAQFIVNTHSNRETEEMLNEYSQKYADYFPNAHIRFKQLSYQEAANPIEVRVSGSNLSDLKSIADSLITKMRTVPGIIWVHTNFKGMLPGTEVSINDTEANRLGITKTLVSTNLAIDFDGLPLTTLWEGDYKIPVKLKSERHYKAASYGDIEDEYIHSIIPGISVPLRQIANVKPDWTQGQIVRRNGVRTITIQGDVVMGANTNKVFEAVKEIADNQKLPEGNSISYGGAHEADSEMLPQVIGALLISVFIIFMILVFHFKKPSLALLVLSSATLSIVGAALGMLIMGKDFGVTSILGVISLIGILVRNGIIMLDYAEELRHKHKKTVLEAAFEAGKRRMRPIFLTSAAASMGVIPMIISNSSLWAPMGTVICFGTLTSMVLLVLILPVAYWLIFRGTDKIREKVTVDELSNRGKMKPVILTLLALLVMSPVVQAQDREYSLEQCKTLALQNNAQVKNKMLDVQSAEQEKKAAFTKYFPQVEATTMAFKYNKSIFDMSIPGGDLPVYDGNPANLSSATQYAYFPGMNISLLEKGAVGLVTATQPVFAGGRVTTGNKLANLGIEVNQLQLNSTEKEVALNTEKQYWQIEALNEKMKTLERYMQMVDTLHKEVTDSYQAGLITRNDLLKVELKQNELKMNHLKLENGIELAKMAFCQYIGMDYQTGIHFADTIPQAKAPEAYYINHAEALTQRPQYQLLQKSSEAEKYKTKLQRGEYMPQVGVGVGGQYLDIDNNSSTTGMVFGTVKIPISGWWEASYKLKERRLKEEQNVNTVNDNTQKLLLQMQQVRDQLDEVYQQVQLAKISVQQAEENLKENNDNYKAGMIRVSDMMEAQAQVQQSHDRYVDALTQYLVAKVHYLEVTGR</sequence>
<dbReference type="InterPro" id="IPR001036">
    <property type="entry name" value="Acrflvin-R"/>
</dbReference>
<organism evidence="4 5">
    <name type="scientific">Prolixibacter bellariivorans</name>
    <dbReference type="NCBI Taxonomy" id="314319"/>
    <lineage>
        <taxon>Bacteria</taxon>
        <taxon>Pseudomonadati</taxon>
        <taxon>Bacteroidota</taxon>
        <taxon>Bacteroidia</taxon>
        <taxon>Marinilabiliales</taxon>
        <taxon>Prolixibacteraceae</taxon>
        <taxon>Prolixibacter</taxon>
    </lineage>
</organism>
<feature type="transmembrane region" description="Helical" evidence="3">
    <location>
        <begin position="967"/>
        <end position="983"/>
    </location>
</feature>
<dbReference type="Gene3D" id="1.20.1600.10">
    <property type="entry name" value="Outer membrane efflux proteins (OEP)"/>
    <property type="match status" value="1"/>
</dbReference>
<feature type="coiled-coil region" evidence="2">
    <location>
        <begin position="1400"/>
        <end position="1441"/>
    </location>
</feature>
<feature type="transmembrane region" description="Helical" evidence="3">
    <location>
        <begin position="889"/>
        <end position="911"/>
    </location>
</feature>
<feature type="transmembrane region" description="Helical" evidence="3">
    <location>
        <begin position="917"/>
        <end position="940"/>
    </location>
</feature>
<evidence type="ECO:0008006" key="6">
    <source>
        <dbReference type="Google" id="ProtNLM"/>
    </source>
</evidence>
<feature type="transmembrane region" description="Helical" evidence="3">
    <location>
        <begin position="365"/>
        <end position="385"/>
    </location>
</feature>
<keyword evidence="5" id="KW-1185">Reference proteome</keyword>
<name>A0A5M4B166_9BACT</name>
<dbReference type="Gene3D" id="3.30.70.1320">
    <property type="entry name" value="Multidrug efflux transporter AcrB pore domain like"/>
    <property type="match status" value="1"/>
</dbReference>
<feature type="transmembrane region" description="Helical" evidence="3">
    <location>
        <begin position="1040"/>
        <end position="1057"/>
    </location>
</feature>
<dbReference type="Gene3D" id="3.30.2090.10">
    <property type="entry name" value="Multidrug efflux transporter AcrB TolC docking domain, DN and DC subdomains"/>
    <property type="match status" value="2"/>
</dbReference>
<dbReference type="Pfam" id="PF00873">
    <property type="entry name" value="ACR_tran"/>
    <property type="match status" value="1"/>
</dbReference>
<evidence type="ECO:0000313" key="4">
    <source>
        <dbReference type="EMBL" id="GET33651.1"/>
    </source>
</evidence>
<feature type="transmembrane region" description="Helical" evidence="3">
    <location>
        <begin position="534"/>
        <end position="553"/>
    </location>
</feature>
<dbReference type="Gene3D" id="3.30.70.1440">
    <property type="entry name" value="Multidrug efflux transporter AcrB pore domain"/>
    <property type="match status" value="1"/>
</dbReference>
<feature type="transmembrane region" description="Helical" evidence="3">
    <location>
        <begin position="435"/>
        <end position="455"/>
    </location>
</feature>
<dbReference type="RefSeq" id="WP_025864206.1">
    <property type="nucleotide sequence ID" value="NZ_BLAX01000001.1"/>
</dbReference>
<protein>
    <recommendedName>
        <fullName evidence="6">Acriflavine resistance protein B</fullName>
    </recommendedName>
</protein>
<dbReference type="GO" id="GO:0042910">
    <property type="term" value="F:xenobiotic transmembrane transporter activity"/>
    <property type="evidence" value="ECO:0007669"/>
    <property type="project" value="TreeGrafter"/>
</dbReference>